<organism evidence="1 2">
    <name type="scientific">Auraticoccus cholistanensis</name>
    <dbReference type="NCBI Taxonomy" id="2656650"/>
    <lineage>
        <taxon>Bacteria</taxon>
        <taxon>Bacillati</taxon>
        <taxon>Actinomycetota</taxon>
        <taxon>Actinomycetes</taxon>
        <taxon>Propionibacteriales</taxon>
        <taxon>Propionibacteriaceae</taxon>
        <taxon>Auraticoccus</taxon>
    </lineage>
</organism>
<dbReference type="RefSeq" id="WP_156611324.1">
    <property type="nucleotide sequence ID" value="NZ_WPCU01000010.1"/>
</dbReference>
<evidence type="ECO:0000313" key="2">
    <source>
        <dbReference type="Proteomes" id="UP000435304"/>
    </source>
</evidence>
<gene>
    <name evidence="1" type="ORF">GC722_14340</name>
</gene>
<dbReference type="Proteomes" id="UP000435304">
    <property type="component" value="Unassembled WGS sequence"/>
</dbReference>
<dbReference type="AlphaFoldDB" id="A0A6A9UZ43"/>
<evidence type="ECO:0000313" key="1">
    <source>
        <dbReference type="EMBL" id="MVA77194.1"/>
    </source>
</evidence>
<comment type="caution">
    <text evidence="1">The sequence shown here is derived from an EMBL/GenBank/DDBJ whole genome shotgun (WGS) entry which is preliminary data.</text>
</comment>
<proteinExistence type="predicted"/>
<accession>A0A6A9UZ43</accession>
<keyword evidence="2" id="KW-1185">Reference proteome</keyword>
<dbReference type="InterPro" id="IPR008929">
    <property type="entry name" value="Chondroitin_lyas"/>
</dbReference>
<name>A0A6A9UZ43_9ACTN</name>
<dbReference type="EMBL" id="WPCU01000010">
    <property type="protein sequence ID" value="MVA77194.1"/>
    <property type="molecule type" value="Genomic_DNA"/>
</dbReference>
<sequence>MPSTFTSHAAGLAEQLLTELEAAGPLTARGHRVTMAGVRAALVAHLSPASPRYGDPGVLDTALRWTAELAALADEAGLFSSDGNISSPPDSSFSLNDLGSALTLLEQADPAEPRLAQLRERLTAVASAALPALVAGAVHTPNHRWEIASALARLQHLHPAARERAEEWLAEGVDVDADGIYSERSPNYAAYVSNPCLLTLADLLGRPELAAVVHRNLHAVLALTDDDGLVETVLSRRQDQHAGFPVNAFSLQLRRFALLDGCPTCAAAAARREWWTAMPVQGVEALAEALLDPRLDRDVPPGDVVPAPQGRRVFGSAGLVVERRGSVRTVVYGGSDVPALGRVCSGAAVNPTFLRLRAGAAVLRSVRLSRTFFGLGPFRGTLVDPGDEDALVLRESVAAGYSQPLPASARRADGVYELGFEGRYAAAMSFPERARDELRLETEVQVEHTADGLRLGWSITGAAAPWALELCFDPGGELAGVEPLDPTGGHLLAEGWGSYRCGGDVIEFGPGRPAEPGVPVGYSPGEAYTFLGGTDALPGPRVYVVGRAPGRWHLDLRPRPA</sequence>
<reference evidence="1 2" key="1">
    <citation type="submission" date="2019-12" db="EMBL/GenBank/DDBJ databases">
        <title>Auraticoccus cholistani sp. nov., an actinomycete isolated from soil of Cholistan desert.</title>
        <authorList>
            <person name="Cheema M.T."/>
        </authorList>
    </citation>
    <scope>NUCLEOTIDE SEQUENCE [LARGE SCALE GENOMIC DNA]</scope>
    <source>
        <strain evidence="1 2">F435</strain>
    </source>
</reference>
<protein>
    <submittedName>
        <fullName evidence="1">Uncharacterized protein</fullName>
    </submittedName>
</protein>
<dbReference type="Gene3D" id="1.50.10.100">
    <property type="entry name" value="Chondroitin AC/alginate lyase"/>
    <property type="match status" value="1"/>
</dbReference>